<keyword evidence="2" id="KW-1185">Reference proteome</keyword>
<dbReference type="EMBL" id="CP019288">
    <property type="protein sequence ID" value="QHI38780.1"/>
    <property type="molecule type" value="Genomic_DNA"/>
</dbReference>
<gene>
    <name evidence="1" type="ORF">IMCC3317_41800</name>
</gene>
<evidence type="ECO:0000313" key="1">
    <source>
        <dbReference type="EMBL" id="QHI38780.1"/>
    </source>
</evidence>
<evidence type="ECO:0000313" key="2">
    <source>
        <dbReference type="Proteomes" id="UP000464657"/>
    </source>
</evidence>
<reference evidence="1 2" key="1">
    <citation type="journal article" date="2013" name="Int. J. Syst. Evol. Microbiol.">
        <title>Kordia antarctica sp. nov., isolated from Antarctic seawater.</title>
        <authorList>
            <person name="Baek K."/>
            <person name="Choi A."/>
            <person name="Kang I."/>
            <person name="Lee K."/>
            <person name="Cho J.C."/>
        </authorList>
    </citation>
    <scope>NUCLEOTIDE SEQUENCE [LARGE SCALE GENOMIC DNA]</scope>
    <source>
        <strain evidence="1 2">IMCC3317</strain>
    </source>
</reference>
<sequence>MMKKRNLTSLRLNKKSVSNLQSGRVSGAGSDRETKTFFNGICQCPAPSRADTASWCRCQ</sequence>
<protein>
    <submittedName>
        <fullName evidence="1">Uncharacterized protein</fullName>
    </submittedName>
</protein>
<dbReference type="Proteomes" id="UP000464657">
    <property type="component" value="Chromosome"/>
</dbReference>
<proteinExistence type="predicted"/>
<name>A0A7L4ZQJ4_9FLAO</name>
<accession>A0A7L4ZQJ4</accession>
<organism evidence="1 2">
    <name type="scientific">Kordia antarctica</name>
    <dbReference type="NCBI Taxonomy" id="1218801"/>
    <lineage>
        <taxon>Bacteria</taxon>
        <taxon>Pseudomonadati</taxon>
        <taxon>Bacteroidota</taxon>
        <taxon>Flavobacteriia</taxon>
        <taxon>Flavobacteriales</taxon>
        <taxon>Flavobacteriaceae</taxon>
        <taxon>Kordia</taxon>
    </lineage>
</organism>
<dbReference type="KEGG" id="kan:IMCC3317_41800"/>
<dbReference type="AlphaFoldDB" id="A0A7L4ZQJ4"/>